<proteinExistence type="predicted"/>
<reference evidence="1" key="2">
    <citation type="journal article" date="2023" name="IMA Fungus">
        <title>Comparative genomic study of the Penicillium genus elucidates a diverse pangenome and 15 lateral gene transfer events.</title>
        <authorList>
            <person name="Petersen C."/>
            <person name="Sorensen T."/>
            <person name="Nielsen M.R."/>
            <person name="Sondergaard T.E."/>
            <person name="Sorensen J.L."/>
            <person name="Fitzpatrick D.A."/>
            <person name="Frisvad J.C."/>
            <person name="Nielsen K.L."/>
        </authorList>
    </citation>
    <scope>NUCLEOTIDE SEQUENCE</scope>
    <source>
        <strain evidence="1">IBT 29495</strain>
    </source>
</reference>
<evidence type="ECO:0000313" key="2">
    <source>
        <dbReference type="Proteomes" id="UP001149954"/>
    </source>
</evidence>
<comment type="caution">
    <text evidence="1">The sequence shown here is derived from an EMBL/GenBank/DDBJ whole genome shotgun (WGS) entry which is preliminary data.</text>
</comment>
<accession>A0A9W9XNF1</accession>
<sequence length="60" mass="6804">MDRQYEQLLVGYAQVGRDEIDGPAWKDGSKCAVQDYHQTSDEDKQLSFLSSRCVGLFSCK</sequence>
<dbReference type="EMBL" id="JAPWDS010000005">
    <property type="protein sequence ID" value="KAJ5496199.1"/>
    <property type="molecule type" value="Genomic_DNA"/>
</dbReference>
<reference evidence="1" key="1">
    <citation type="submission" date="2022-12" db="EMBL/GenBank/DDBJ databases">
        <authorList>
            <person name="Petersen C."/>
        </authorList>
    </citation>
    <scope>NUCLEOTIDE SEQUENCE</scope>
    <source>
        <strain evidence="1">IBT 29495</strain>
    </source>
</reference>
<gene>
    <name evidence="1" type="ORF">N7463_008186</name>
</gene>
<protein>
    <submittedName>
        <fullName evidence="1">Uncharacterized protein</fullName>
    </submittedName>
</protein>
<dbReference type="Proteomes" id="UP001149954">
    <property type="component" value="Unassembled WGS sequence"/>
</dbReference>
<keyword evidence="2" id="KW-1185">Reference proteome</keyword>
<organism evidence="1 2">
    <name type="scientific">Penicillium fimorum</name>
    <dbReference type="NCBI Taxonomy" id="1882269"/>
    <lineage>
        <taxon>Eukaryota</taxon>
        <taxon>Fungi</taxon>
        <taxon>Dikarya</taxon>
        <taxon>Ascomycota</taxon>
        <taxon>Pezizomycotina</taxon>
        <taxon>Eurotiomycetes</taxon>
        <taxon>Eurotiomycetidae</taxon>
        <taxon>Eurotiales</taxon>
        <taxon>Aspergillaceae</taxon>
        <taxon>Penicillium</taxon>
    </lineage>
</organism>
<dbReference type="AlphaFoldDB" id="A0A9W9XNF1"/>
<evidence type="ECO:0000313" key="1">
    <source>
        <dbReference type="EMBL" id="KAJ5496199.1"/>
    </source>
</evidence>
<name>A0A9W9XNF1_9EURO</name>